<dbReference type="Gene3D" id="3.90.550.10">
    <property type="entry name" value="Spore Coat Polysaccharide Biosynthesis Protein SpsA, Chain A"/>
    <property type="match status" value="1"/>
</dbReference>
<keyword evidence="3" id="KW-0808">Transferase</keyword>
<feature type="compositionally biased region" description="Basic and acidic residues" evidence="4">
    <location>
        <begin position="377"/>
        <end position="462"/>
    </location>
</feature>
<evidence type="ECO:0000313" key="5">
    <source>
        <dbReference type="EMBL" id="KAK0749125.1"/>
    </source>
</evidence>
<evidence type="ECO:0000256" key="2">
    <source>
        <dbReference type="ARBA" id="ARBA00022676"/>
    </source>
</evidence>
<dbReference type="GO" id="GO:0016757">
    <property type="term" value="F:glycosyltransferase activity"/>
    <property type="evidence" value="ECO:0007669"/>
    <property type="project" value="UniProtKB-KW"/>
</dbReference>
<comment type="caution">
    <text evidence="5">The sequence shown here is derived from an EMBL/GenBank/DDBJ whole genome shotgun (WGS) entry which is preliminary data.</text>
</comment>
<dbReference type="Proteomes" id="UP001172155">
    <property type="component" value="Unassembled WGS sequence"/>
</dbReference>
<feature type="region of interest" description="Disordered" evidence="4">
    <location>
        <begin position="377"/>
        <end position="521"/>
    </location>
</feature>
<evidence type="ECO:0000256" key="4">
    <source>
        <dbReference type="SAM" id="MobiDB-lite"/>
    </source>
</evidence>
<dbReference type="EMBL" id="JAUKUD010000003">
    <property type="protein sequence ID" value="KAK0749125.1"/>
    <property type="molecule type" value="Genomic_DNA"/>
</dbReference>
<dbReference type="GO" id="GO:0000139">
    <property type="term" value="C:Golgi membrane"/>
    <property type="evidence" value="ECO:0007669"/>
    <property type="project" value="TreeGrafter"/>
</dbReference>
<dbReference type="SUPFAM" id="SSF53448">
    <property type="entry name" value="Nucleotide-diphospho-sugar transferases"/>
    <property type="match status" value="1"/>
</dbReference>
<name>A0AA40F0R3_9PEZI</name>
<keyword evidence="6" id="KW-1185">Reference proteome</keyword>
<evidence type="ECO:0008006" key="7">
    <source>
        <dbReference type="Google" id="ProtNLM"/>
    </source>
</evidence>
<keyword evidence="2" id="KW-0328">Glycosyltransferase</keyword>
<dbReference type="InterPro" id="IPR008630">
    <property type="entry name" value="Glyco_trans_34"/>
</dbReference>
<reference evidence="5" key="1">
    <citation type="submission" date="2023-06" db="EMBL/GenBank/DDBJ databases">
        <title>Genome-scale phylogeny and comparative genomics of the fungal order Sordariales.</title>
        <authorList>
            <consortium name="Lawrence Berkeley National Laboratory"/>
            <person name="Hensen N."/>
            <person name="Bonometti L."/>
            <person name="Westerberg I."/>
            <person name="Brannstrom I.O."/>
            <person name="Guillou S."/>
            <person name="Cros-Aarteil S."/>
            <person name="Calhoun S."/>
            <person name="Haridas S."/>
            <person name="Kuo A."/>
            <person name="Mondo S."/>
            <person name="Pangilinan J."/>
            <person name="Riley R."/>
            <person name="LaButti K."/>
            <person name="Andreopoulos B."/>
            <person name="Lipzen A."/>
            <person name="Chen C."/>
            <person name="Yanf M."/>
            <person name="Daum C."/>
            <person name="Ng V."/>
            <person name="Clum A."/>
            <person name="Steindorff A."/>
            <person name="Ohm R."/>
            <person name="Martin F."/>
            <person name="Silar P."/>
            <person name="Natvig D."/>
            <person name="Lalanne C."/>
            <person name="Gautier V."/>
            <person name="Ament-velasquez S.L."/>
            <person name="Kruys A."/>
            <person name="Hutchinson M.I."/>
            <person name="Powell A.J."/>
            <person name="Barry K."/>
            <person name="Miller A.N."/>
            <person name="Grigoriev I.V."/>
            <person name="Debuchy R."/>
            <person name="Gladieux P."/>
            <person name="Thoren M.H."/>
            <person name="Johannesson H."/>
        </authorList>
    </citation>
    <scope>NUCLEOTIDE SEQUENCE</scope>
    <source>
        <strain evidence="5">SMH3187-1</strain>
    </source>
</reference>
<organism evidence="5 6">
    <name type="scientific">Schizothecium vesticola</name>
    <dbReference type="NCBI Taxonomy" id="314040"/>
    <lineage>
        <taxon>Eukaryota</taxon>
        <taxon>Fungi</taxon>
        <taxon>Dikarya</taxon>
        <taxon>Ascomycota</taxon>
        <taxon>Pezizomycotina</taxon>
        <taxon>Sordariomycetes</taxon>
        <taxon>Sordariomycetidae</taxon>
        <taxon>Sordariales</taxon>
        <taxon>Schizotheciaceae</taxon>
        <taxon>Schizothecium</taxon>
    </lineage>
</organism>
<dbReference type="Pfam" id="PF05637">
    <property type="entry name" value="Glyco_transf_34"/>
    <property type="match status" value="1"/>
</dbReference>
<gene>
    <name evidence="5" type="ORF">B0T18DRAFT_322124</name>
</gene>
<protein>
    <recommendedName>
        <fullName evidence="7">Glycosyltransferase family 34 protein</fullName>
    </recommendedName>
</protein>
<evidence type="ECO:0000256" key="1">
    <source>
        <dbReference type="ARBA" id="ARBA00005664"/>
    </source>
</evidence>
<dbReference type="PANTHER" id="PTHR31306">
    <property type="entry name" value="ALPHA-1,6-MANNOSYLTRANSFERASE MNN11-RELATED"/>
    <property type="match status" value="1"/>
</dbReference>
<dbReference type="GO" id="GO:0006487">
    <property type="term" value="P:protein N-linked glycosylation"/>
    <property type="evidence" value="ECO:0007669"/>
    <property type="project" value="TreeGrafter"/>
</dbReference>
<sequence>MHLAPFRARPVRVLGVLAVVLLVVIRLSDLLDISLHENIVAGYRKTHDAFTSTDSPAIDAPITPAPTTPRSRIAKVTIATNKLETDIIRRALQTHERHNARHGYTQFTATRQAVGSLTENDRHRRPKGAWTKPAYLLSILVAELQKPDEKRLEWVFWFDADTVILNPSTPLETFLPPRHLPALRSVNLLITSNWDGLNSGVFALRVSPWSVSFLSAVLAYPIYEADRTRRDRFRDQAAFQFLLGQPSSPLVRHAPGGMGGREWWVTVPMRWFNSLPVNNAFRKDGTWLFAKEMGEELFDRGTDEVYNDGHGGRVKPWKVMRGDLAVHFAGTDRVRESWMGPWVDRADSMAPEWDNATATEVLRGKVADFWKREDSKMQIDKDGAGKKDREREAEREGKEEQRKKQEAADKEADRREKEKEAEGHKEEERQKTREKAAKEMAEKLRVFEGDEDAKGNEDKNEEAAQQEKATKLEEQQQQNAEPDEHAELGPDEHVDLEEHAELGPDEHGETGPEEDAEPREV</sequence>
<accession>A0AA40F0R3</accession>
<dbReference type="FunFam" id="3.90.550.10:FF:000237">
    <property type="entry name" value="WGS project CABT00000000 data, contig 2.1"/>
    <property type="match status" value="1"/>
</dbReference>
<proteinExistence type="inferred from homology"/>
<dbReference type="InterPro" id="IPR029044">
    <property type="entry name" value="Nucleotide-diphossugar_trans"/>
</dbReference>
<dbReference type="AlphaFoldDB" id="A0AA40F0R3"/>
<dbReference type="PANTHER" id="PTHR31306:SF8">
    <property type="entry name" value="GLYCOSYLTRANSFERASE FAMILY 34 PROTEIN"/>
    <property type="match status" value="1"/>
</dbReference>
<evidence type="ECO:0000313" key="6">
    <source>
        <dbReference type="Proteomes" id="UP001172155"/>
    </source>
</evidence>
<comment type="similarity">
    <text evidence="1">Belongs to the glycosyltransferase 34 family.</text>
</comment>
<feature type="compositionally biased region" description="Acidic residues" evidence="4">
    <location>
        <begin position="511"/>
        <end position="521"/>
    </location>
</feature>
<feature type="compositionally biased region" description="Basic and acidic residues" evidence="4">
    <location>
        <begin position="482"/>
        <end position="510"/>
    </location>
</feature>
<evidence type="ECO:0000256" key="3">
    <source>
        <dbReference type="ARBA" id="ARBA00022679"/>
    </source>
</evidence>